<dbReference type="Gene3D" id="2.60.40.10">
    <property type="entry name" value="Immunoglobulins"/>
    <property type="match status" value="1"/>
</dbReference>
<reference evidence="4 5" key="1">
    <citation type="submission" date="2019-04" db="EMBL/GenBank/DDBJ databases">
        <title>Microbes associate with the intestines of laboratory mice.</title>
        <authorList>
            <person name="Navarre W."/>
            <person name="Wong E."/>
            <person name="Huang K.C."/>
            <person name="Tropini C."/>
            <person name="Ng K."/>
            <person name="Yu B."/>
        </authorList>
    </citation>
    <scope>NUCLEOTIDE SEQUENCE [LARGE SCALE GENOMIC DNA]</scope>
    <source>
        <strain evidence="4 5">NM80_B27</strain>
    </source>
</reference>
<dbReference type="SUPFAM" id="SSF49265">
    <property type="entry name" value="Fibronectin type III"/>
    <property type="match status" value="1"/>
</dbReference>
<dbReference type="InterPro" id="IPR013783">
    <property type="entry name" value="Ig-like_fold"/>
</dbReference>
<dbReference type="CDD" id="cd00063">
    <property type="entry name" value="FN3"/>
    <property type="match status" value="1"/>
</dbReference>
<dbReference type="Proteomes" id="UP000308978">
    <property type="component" value="Unassembled WGS sequence"/>
</dbReference>
<evidence type="ECO:0000313" key="5">
    <source>
        <dbReference type="Proteomes" id="UP000308978"/>
    </source>
</evidence>
<feature type="region of interest" description="Disordered" evidence="2">
    <location>
        <begin position="1"/>
        <end position="23"/>
    </location>
</feature>
<evidence type="ECO:0000259" key="3">
    <source>
        <dbReference type="PROSITE" id="PS50853"/>
    </source>
</evidence>
<organism evidence="4 5">
    <name type="scientific">Adlercreutzia caecimuris</name>
    <dbReference type="NCBI Taxonomy" id="671266"/>
    <lineage>
        <taxon>Bacteria</taxon>
        <taxon>Bacillati</taxon>
        <taxon>Actinomycetota</taxon>
        <taxon>Coriobacteriia</taxon>
        <taxon>Eggerthellales</taxon>
        <taxon>Eggerthellaceae</taxon>
        <taxon>Adlercreutzia</taxon>
    </lineage>
</organism>
<dbReference type="InterPro" id="IPR036116">
    <property type="entry name" value="FN3_sf"/>
</dbReference>
<protein>
    <submittedName>
        <fullName evidence="4">Fibronectin type III domain-containing protein</fullName>
    </submittedName>
</protein>
<dbReference type="EMBL" id="SSTJ01000010">
    <property type="protein sequence ID" value="THG36831.1"/>
    <property type="molecule type" value="Genomic_DNA"/>
</dbReference>
<feature type="compositionally biased region" description="Polar residues" evidence="2">
    <location>
        <begin position="69"/>
        <end position="78"/>
    </location>
</feature>
<evidence type="ECO:0000256" key="2">
    <source>
        <dbReference type="SAM" id="MobiDB-lite"/>
    </source>
</evidence>
<sequence>MPATPTTSRTTTPTSMASSWRRAPCPNGPFVRCGARRRSERGCKVAKVTNLRVNRLAGDQRGKVRGSWSPPTGNVTKSIRSKKKGSAKAVTHTKAWCVDKYEYRWVYRTLVRKEKGFDNPRTYTPWATTTARQLEWSVPKGATAVHLQVRPISKKYSHYKSASATKASELDWISSDVKESEVCNTGAFHVPERPDIQSASVGSDGVTVTAKMSSSDPYAMSFEAQLVRDKIVDTSGASSIKTDTFTYDKGASIPLKGTPGRKYKVRARIRNIIGEYSAWVTFPEQLVMRPAPAPRPTASALADGSCTVSWDAVDGAESYEIAYGGDPRDLDASGDYSVKKEISGTSYTFRDLDPGQQWCFWVRGVNGSGDGAWSGGPAFVILGLPPTAPTVMAEDYVVVRGEPARAMWVHNSADGSEQSKARVMVKRGSAGSFSAVNVSGSTSVLDIDTGSVPDGQCVEFYVNTWGVLTGSAFMSPASETRSVRVWERPSAALSAPSTVESFPFALSVAVSASAQTPVFASMVISARSTHEVVGLDGETRTVAAGDVLWSGQFSNPANPLVVNLSAGDIDLESGQTYDVSATCAMSSGLSCSASSSFGCSWEGSAYSVYADLEQWGEYGCEITPRALVPFDPPPGEPETADGWVSEPVLAEDVTLSIYRRDGRGSLDALMTGIPNDGTWSLVDDHASRLRWMYRIVAVNAATGEVSYADVSGAPVENAGGLVLSWGGDSLAAVQMIDGEEVGDAPSSSVVLSLPWDVTPSEDADPDSEYVAYIGDTDPTGYWGTQLGRSARWETRIPRDDTDTLDKLRALAVRCGEVYAREPLGDGYWCGVRVSMTAPAHEGEIKVTIDATPTATRDECIALDEPAVEVVMIEGGGDT</sequence>
<feature type="compositionally biased region" description="Low complexity" evidence="2">
    <location>
        <begin position="1"/>
        <end position="19"/>
    </location>
</feature>
<feature type="domain" description="Fibronectin type-III" evidence="3">
    <location>
        <begin position="293"/>
        <end position="387"/>
    </location>
</feature>
<dbReference type="SMART" id="SM00060">
    <property type="entry name" value="FN3"/>
    <property type="match status" value="1"/>
</dbReference>
<comment type="caution">
    <text evidence="4">The sequence shown here is derived from an EMBL/GenBank/DDBJ whole genome shotgun (WGS) entry which is preliminary data.</text>
</comment>
<dbReference type="AlphaFoldDB" id="A0A4S4G2A7"/>
<feature type="region of interest" description="Disordered" evidence="2">
    <location>
        <begin position="60"/>
        <end position="85"/>
    </location>
</feature>
<dbReference type="PROSITE" id="PS50853">
    <property type="entry name" value="FN3"/>
    <property type="match status" value="1"/>
</dbReference>
<keyword evidence="1" id="KW-0326">Glycosidase</keyword>
<evidence type="ECO:0000256" key="1">
    <source>
        <dbReference type="ARBA" id="ARBA00023295"/>
    </source>
</evidence>
<dbReference type="GO" id="GO:0016798">
    <property type="term" value="F:hydrolase activity, acting on glycosyl bonds"/>
    <property type="evidence" value="ECO:0007669"/>
    <property type="project" value="UniProtKB-KW"/>
</dbReference>
<accession>A0A4S4G2A7</accession>
<dbReference type="Pfam" id="PF00041">
    <property type="entry name" value="fn3"/>
    <property type="match status" value="1"/>
</dbReference>
<proteinExistence type="predicted"/>
<name>A0A4S4G2A7_9ACTN</name>
<dbReference type="GO" id="GO:0005975">
    <property type="term" value="P:carbohydrate metabolic process"/>
    <property type="evidence" value="ECO:0007669"/>
    <property type="project" value="UniProtKB-ARBA"/>
</dbReference>
<evidence type="ECO:0000313" key="4">
    <source>
        <dbReference type="EMBL" id="THG36831.1"/>
    </source>
</evidence>
<gene>
    <name evidence="4" type="ORF">E5986_07990</name>
</gene>
<dbReference type="InterPro" id="IPR003961">
    <property type="entry name" value="FN3_dom"/>
</dbReference>
<keyword evidence="1" id="KW-0378">Hydrolase</keyword>